<proteinExistence type="predicted"/>
<comment type="caution">
    <text evidence="1">The sequence shown here is derived from an EMBL/GenBank/DDBJ whole genome shotgun (WGS) entry which is preliminary data.</text>
</comment>
<name>A0A2W5E8I2_9SPHI</name>
<gene>
    <name evidence="1" type="ORF">DI598_19250</name>
</gene>
<accession>A0A2W5E8I2</accession>
<dbReference type="Proteomes" id="UP000249645">
    <property type="component" value="Unassembled WGS sequence"/>
</dbReference>
<dbReference type="AlphaFoldDB" id="A0A2W5E8I2"/>
<protein>
    <submittedName>
        <fullName evidence="1">Uncharacterized protein</fullName>
    </submittedName>
</protein>
<evidence type="ECO:0000313" key="1">
    <source>
        <dbReference type="EMBL" id="PZP40625.1"/>
    </source>
</evidence>
<evidence type="ECO:0000313" key="2">
    <source>
        <dbReference type="Proteomes" id="UP000249645"/>
    </source>
</evidence>
<reference evidence="1 2" key="1">
    <citation type="submission" date="2017-11" db="EMBL/GenBank/DDBJ databases">
        <title>Infants hospitalized years apart are colonized by the same room-sourced microbial strains.</title>
        <authorList>
            <person name="Brooks B."/>
            <person name="Olm M.R."/>
            <person name="Firek B.A."/>
            <person name="Baker R."/>
            <person name="Thomas B.C."/>
            <person name="Morowitz M.J."/>
            <person name="Banfield J.F."/>
        </authorList>
    </citation>
    <scope>NUCLEOTIDE SEQUENCE [LARGE SCALE GENOMIC DNA]</scope>
    <source>
        <strain evidence="1">S2_009_000_R2_76</strain>
    </source>
</reference>
<organism evidence="1 2">
    <name type="scientific">Pseudopedobacter saltans</name>
    <dbReference type="NCBI Taxonomy" id="151895"/>
    <lineage>
        <taxon>Bacteria</taxon>
        <taxon>Pseudomonadati</taxon>
        <taxon>Bacteroidota</taxon>
        <taxon>Sphingobacteriia</taxon>
        <taxon>Sphingobacteriales</taxon>
        <taxon>Sphingobacteriaceae</taxon>
        <taxon>Pseudopedobacter</taxon>
    </lineage>
</organism>
<sequence length="184" mass="20918">MKELLIIIIITGLFACNQVNSKNDKKIMDFNSFTIETPQSWTQIKEKGIDSYVGKIALDYTDTIDFDLGWYSNDLTEYQQVKMGNGKIYYISSYDTAYSPTLVDSVNKSKVVKSNISWSTIDDRRAKILSPIKSGEGITGIYFDSLWQAGSDIDKFNLYGTNLKENNEQALLNAFKTLKFHKSN</sequence>
<dbReference type="PROSITE" id="PS51257">
    <property type="entry name" value="PROKAR_LIPOPROTEIN"/>
    <property type="match status" value="1"/>
</dbReference>
<dbReference type="EMBL" id="QFOI01000600">
    <property type="protein sequence ID" value="PZP40625.1"/>
    <property type="molecule type" value="Genomic_DNA"/>
</dbReference>